<dbReference type="AlphaFoldDB" id="A0A936ZPN6"/>
<gene>
    <name evidence="1" type="ORF">JKG68_32735</name>
</gene>
<name>A0A936ZPN6_9HYPH</name>
<evidence type="ECO:0000313" key="2">
    <source>
        <dbReference type="Proteomes" id="UP000605848"/>
    </source>
</evidence>
<feature type="non-terminal residue" evidence="1">
    <location>
        <position position="222"/>
    </location>
</feature>
<keyword evidence="2" id="KW-1185">Reference proteome</keyword>
<organism evidence="1 2">
    <name type="scientific">Microvirga aerilata</name>
    <dbReference type="NCBI Taxonomy" id="670292"/>
    <lineage>
        <taxon>Bacteria</taxon>
        <taxon>Pseudomonadati</taxon>
        <taxon>Pseudomonadota</taxon>
        <taxon>Alphaproteobacteria</taxon>
        <taxon>Hyphomicrobiales</taxon>
        <taxon>Methylobacteriaceae</taxon>
        <taxon>Microvirga</taxon>
    </lineage>
</organism>
<accession>A0A936ZPN6</accession>
<comment type="caution">
    <text evidence="1">The sequence shown here is derived from an EMBL/GenBank/DDBJ whole genome shotgun (WGS) entry which is preliminary data.</text>
</comment>
<dbReference type="Gene3D" id="3.20.20.80">
    <property type="entry name" value="Glycosidases"/>
    <property type="match status" value="1"/>
</dbReference>
<dbReference type="EMBL" id="JAEQMY010000343">
    <property type="protein sequence ID" value="MBL0408624.1"/>
    <property type="molecule type" value="Genomic_DNA"/>
</dbReference>
<proteinExistence type="predicted"/>
<dbReference type="Proteomes" id="UP000605848">
    <property type="component" value="Unassembled WGS sequence"/>
</dbReference>
<protein>
    <submittedName>
        <fullName evidence="1">Beta-glucosidase</fullName>
    </submittedName>
</protein>
<dbReference type="SUPFAM" id="SSF51445">
    <property type="entry name" value="(Trans)glycosidases"/>
    <property type="match status" value="1"/>
</dbReference>
<sequence length="222" mass="24604">MSVLTVDKPFRSFFLGGFECSTHRRQDGRRLDLLAATKHNRLLVEDYQALARHGISTVRDGLRWHLIETAPGQYNWSSLLPMLHAAQGCGTQVIWDLCHYGWPDDLDIWSAAFVDRFASFAAAAAAIIRQGTEGDTLYCPVNEMAFWAWAGGDVGQFNPGAFGRGPDLNRQLVRAAIAATRAIRAVDPHAKFVCAEPLINVVPNSDDPEHVRAAEAKRQSQF</sequence>
<dbReference type="InterPro" id="IPR017853">
    <property type="entry name" value="GH"/>
</dbReference>
<evidence type="ECO:0000313" key="1">
    <source>
        <dbReference type="EMBL" id="MBL0408624.1"/>
    </source>
</evidence>
<reference evidence="1" key="1">
    <citation type="submission" date="2021-01" db="EMBL/GenBank/DDBJ databases">
        <title>Microvirga sp.</title>
        <authorList>
            <person name="Kim M.K."/>
        </authorList>
    </citation>
    <scope>NUCLEOTIDE SEQUENCE</scope>
    <source>
        <strain evidence="1">5420S-16</strain>
    </source>
</reference>